<feature type="transmembrane region" description="Helical" evidence="5">
    <location>
        <begin position="65"/>
        <end position="86"/>
    </location>
</feature>
<keyword evidence="4 5" id="KW-0472">Membrane</keyword>
<dbReference type="EMBL" id="JACSPV010000002">
    <property type="protein sequence ID" value="MBD8003827.1"/>
    <property type="molecule type" value="Genomic_DNA"/>
</dbReference>
<name>A0ABR8VGB1_9BACI</name>
<dbReference type="InterPro" id="IPR010899">
    <property type="entry name" value="UPF0344"/>
</dbReference>
<accession>A0ABR8VGB1</accession>
<keyword evidence="2 5" id="KW-0812">Transmembrane</keyword>
<feature type="transmembrane region" description="Helical" evidence="5">
    <location>
        <begin position="6"/>
        <end position="27"/>
    </location>
</feature>
<evidence type="ECO:0000256" key="5">
    <source>
        <dbReference type="HAMAP-Rule" id="MF_01536"/>
    </source>
</evidence>
<comment type="subcellular location">
    <subcellularLocation>
        <location evidence="5">Cell membrane</location>
        <topology evidence="5">Multi-pass membrane protein</topology>
    </subcellularLocation>
</comment>
<sequence length="123" mass="13758">MFESTHAHITTWVVALILFVIVLLLLKGGNQKGAKITHMILRVFYLLIIATGALLFFKHQAYNPALYGIKFLGGIIVIAMMEMILVRTAKAKNTAILWIVFVVALAITIYLGMKLPIGWNRFA</sequence>
<comment type="caution">
    <text evidence="6">The sequence shown here is derived from an EMBL/GenBank/DDBJ whole genome shotgun (WGS) entry which is preliminary data.</text>
</comment>
<reference evidence="6 7" key="1">
    <citation type="submission" date="2020-08" db="EMBL/GenBank/DDBJ databases">
        <title>A Genomic Blueprint of the Chicken Gut Microbiome.</title>
        <authorList>
            <person name="Gilroy R."/>
            <person name="Ravi A."/>
            <person name="Getino M."/>
            <person name="Pursley I."/>
            <person name="Horton D.L."/>
            <person name="Alikhan N.-F."/>
            <person name="Baker D."/>
            <person name="Gharbi K."/>
            <person name="Hall N."/>
            <person name="Watson M."/>
            <person name="Adriaenssens E.M."/>
            <person name="Foster-Nyarko E."/>
            <person name="Jarju S."/>
            <person name="Secka A."/>
            <person name="Antonio M."/>
            <person name="Oren A."/>
            <person name="Chaudhuri R."/>
            <person name="La Ragione R.M."/>
            <person name="Hildebrand F."/>
            <person name="Pallen M.J."/>
        </authorList>
    </citation>
    <scope>NUCLEOTIDE SEQUENCE [LARGE SCALE GENOMIC DNA]</scope>
    <source>
        <strain evidence="6 7">Sa1BUA2</strain>
    </source>
</reference>
<keyword evidence="7" id="KW-1185">Reference proteome</keyword>
<organism evidence="6 7">
    <name type="scientific">Bacillus norwichensis</name>
    <dbReference type="NCBI Taxonomy" id="2762217"/>
    <lineage>
        <taxon>Bacteria</taxon>
        <taxon>Bacillati</taxon>
        <taxon>Bacillota</taxon>
        <taxon>Bacilli</taxon>
        <taxon>Bacillales</taxon>
        <taxon>Bacillaceae</taxon>
        <taxon>Bacillus</taxon>
    </lineage>
</organism>
<keyword evidence="3 5" id="KW-1133">Transmembrane helix</keyword>
<evidence type="ECO:0000256" key="4">
    <source>
        <dbReference type="ARBA" id="ARBA00023136"/>
    </source>
</evidence>
<dbReference type="Proteomes" id="UP000648182">
    <property type="component" value="Unassembled WGS sequence"/>
</dbReference>
<evidence type="ECO:0000313" key="6">
    <source>
        <dbReference type="EMBL" id="MBD8003827.1"/>
    </source>
</evidence>
<evidence type="ECO:0000313" key="7">
    <source>
        <dbReference type="Proteomes" id="UP000648182"/>
    </source>
</evidence>
<dbReference type="Pfam" id="PF07457">
    <property type="entry name" value="DUF1516"/>
    <property type="match status" value="1"/>
</dbReference>
<keyword evidence="1 5" id="KW-1003">Cell membrane</keyword>
<feature type="transmembrane region" description="Helical" evidence="5">
    <location>
        <begin position="95"/>
        <end position="113"/>
    </location>
</feature>
<dbReference type="HAMAP" id="MF_01536">
    <property type="entry name" value="UPF0344"/>
    <property type="match status" value="1"/>
</dbReference>
<proteinExistence type="inferred from homology"/>
<feature type="transmembrane region" description="Helical" evidence="5">
    <location>
        <begin position="39"/>
        <end position="59"/>
    </location>
</feature>
<dbReference type="RefSeq" id="WP_191809566.1">
    <property type="nucleotide sequence ID" value="NZ_JACSPV010000002.1"/>
</dbReference>
<comment type="similarity">
    <text evidence="5">Belongs to the UPF0344 family.</text>
</comment>
<evidence type="ECO:0000256" key="2">
    <source>
        <dbReference type="ARBA" id="ARBA00022692"/>
    </source>
</evidence>
<gene>
    <name evidence="6" type="ORF">H9631_01930</name>
</gene>
<evidence type="ECO:0000256" key="1">
    <source>
        <dbReference type="ARBA" id="ARBA00022475"/>
    </source>
</evidence>
<protein>
    <recommendedName>
        <fullName evidence="5">UPF0344 protein H9631_01930</fullName>
    </recommendedName>
</protein>
<evidence type="ECO:0000256" key="3">
    <source>
        <dbReference type="ARBA" id="ARBA00022989"/>
    </source>
</evidence>